<sequence>MTTEIGDEDNEKEDVDTSSQSLMKGKSPVLQKLRSQRALFRVHPNPKKPNTSFVKSQEYAETTGKRFSLGQGSSGALGK</sequence>
<feature type="compositionally biased region" description="Acidic residues" evidence="1">
    <location>
        <begin position="1"/>
        <end position="16"/>
    </location>
</feature>
<comment type="caution">
    <text evidence="2">The sequence shown here is derived from an EMBL/GenBank/DDBJ whole genome shotgun (WGS) entry which is preliminary data.</text>
</comment>
<evidence type="ECO:0000313" key="3">
    <source>
        <dbReference type="Proteomes" id="UP001459277"/>
    </source>
</evidence>
<dbReference type="AlphaFoldDB" id="A0AAW2C8L5"/>
<name>A0AAW2C8L5_9ROSI</name>
<keyword evidence="3" id="KW-1185">Reference proteome</keyword>
<reference evidence="2 3" key="1">
    <citation type="submission" date="2024-01" db="EMBL/GenBank/DDBJ databases">
        <title>A telomere-to-telomere, gap-free genome of sweet tea (Lithocarpus litseifolius).</title>
        <authorList>
            <person name="Zhou J."/>
        </authorList>
    </citation>
    <scope>NUCLEOTIDE SEQUENCE [LARGE SCALE GENOMIC DNA]</scope>
    <source>
        <strain evidence="2">Zhou-2022a</strain>
        <tissue evidence="2">Leaf</tissue>
    </source>
</reference>
<dbReference type="Proteomes" id="UP001459277">
    <property type="component" value="Unassembled WGS sequence"/>
</dbReference>
<evidence type="ECO:0000256" key="1">
    <source>
        <dbReference type="SAM" id="MobiDB-lite"/>
    </source>
</evidence>
<dbReference type="EMBL" id="JAZDWU010000008">
    <property type="protein sequence ID" value="KAK9994506.1"/>
    <property type="molecule type" value="Genomic_DNA"/>
</dbReference>
<evidence type="ECO:0000313" key="2">
    <source>
        <dbReference type="EMBL" id="KAK9994506.1"/>
    </source>
</evidence>
<accession>A0AAW2C8L5</accession>
<protein>
    <submittedName>
        <fullName evidence="2">Uncharacterized protein</fullName>
    </submittedName>
</protein>
<organism evidence="2 3">
    <name type="scientific">Lithocarpus litseifolius</name>
    <dbReference type="NCBI Taxonomy" id="425828"/>
    <lineage>
        <taxon>Eukaryota</taxon>
        <taxon>Viridiplantae</taxon>
        <taxon>Streptophyta</taxon>
        <taxon>Embryophyta</taxon>
        <taxon>Tracheophyta</taxon>
        <taxon>Spermatophyta</taxon>
        <taxon>Magnoliopsida</taxon>
        <taxon>eudicotyledons</taxon>
        <taxon>Gunneridae</taxon>
        <taxon>Pentapetalae</taxon>
        <taxon>rosids</taxon>
        <taxon>fabids</taxon>
        <taxon>Fagales</taxon>
        <taxon>Fagaceae</taxon>
        <taxon>Lithocarpus</taxon>
    </lineage>
</organism>
<gene>
    <name evidence="2" type="ORF">SO802_024209</name>
</gene>
<proteinExistence type="predicted"/>
<feature type="region of interest" description="Disordered" evidence="1">
    <location>
        <begin position="1"/>
        <end position="30"/>
    </location>
</feature>
<feature type="region of interest" description="Disordered" evidence="1">
    <location>
        <begin position="43"/>
        <end position="79"/>
    </location>
</feature>